<dbReference type="AlphaFoldDB" id="A0A1X0AMD8"/>
<dbReference type="GO" id="GO:0032259">
    <property type="term" value="P:methylation"/>
    <property type="evidence" value="ECO:0007669"/>
    <property type="project" value="UniProtKB-KW"/>
</dbReference>
<evidence type="ECO:0000259" key="1">
    <source>
        <dbReference type="Pfam" id="PF13649"/>
    </source>
</evidence>
<dbReference type="STRING" id="1927124.BST13_26230"/>
<dbReference type="OrthoDB" id="3382693at2"/>
<dbReference type="SUPFAM" id="SSF53335">
    <property type="entry name" value="S-adenosyl-L-methionine-dependent methyltransferases"/>
    <property type="match status" value="1"/>
</dbReference>
<evidence type="ECO:0000313" key="3">
    <source>
        <dbReference type="Proteomes" id="UP000192448"/>
    </source>
</evidence>
<dbReference type="RefSeq" id="WP_083167133.1">
    <property type="nucleotide sequence ID" value="NZ_MVHF01000033.1"/>
</dbReference>
<accession>A0A1X0AMD8</accession>
<dbReference type="InterPro" id="IPR041698">
    <property type="entry name" value="Methyltransf_25"/>
</dbReference>
<comment type="caution">
    <text evidence="2">The sequence shown here is derived from an EMBL/GenBank/DDBJ whole genome shotgun (WGS) entry which is preliminary data.</text>
</comment>
<gene>
    <name evidence="2" type="ORF">BST13_26230</name>
</gene>
<keyword evidence="2" id="KW-0489">Methyltransferase</keyword>
<dbReference type="Proteomes" id="UP000192448">
    <property type="component" value="Unassembled WGS sequence"/>
</dbReference>
<dbReference type="GO" id="GO:0008168">
    <property type="term" value="F:methyltransferase activity"/>
    <property type="evidence" value="ECO:0007669"/>
    <property type="project" value="UniProtKB-KW"/>
</dbReference>
<reference evidence="2 3" key="1">
    <citation type="submission" date="2017-02" db="EMBL/GenBank/DDBJ databases">
        <title>The new phylogeny of genus Mycobacterium.</title>
        <authorList>
            <person name="Tortoli E."/>
            <person name="Trovato A."/>
            <person name="Cirillo D.M."/>
        </authorList>
    </citation>
    <scope>NUCLEOTIDE SEQUENCE [LARGE SCALE GENOMIC DNA]</scope>
    <source>
        <strain evidence="2 3">RW6</strain>
    </source>
</reference>
<dbReference type="CDD" id="cd02440">
    <property type="entry name" value="AdoMet_MTases"/>
    <property type="match status" value="1"/>
</dbReference>
<organism evidence="2 3">
    <name type="scientific">Mycobacterium aquaticum</name>
    <dbReference type="NCBI Taxonomy" id="1927124"/>
    <lineage>
        <taxon>Bacteria</taxon>
        <taxon>Bacillati</taxon>
        <taxon>Actinomycetota</taxon>
        <taxon>Actinomycetes</taxon>
        <taxon>Mycobacteriales</taxon>
        <taxon>Mycobacteriaceae</taxon>
        <taxon>Mycobacterium</taxon>
    </lineage>
</organism>
<proteinExistence type="predicted"/>
<name>A0A1X0AMD8_9MYCO</name>
<protein>
    <submittedName>
        <fullName evidence="2">SAM-dependent methyltransferase</fullName>
    </submittedName>
</protein>
<dbReference type="InterPro" id="IPR029063">
    <property type="entry name" value="SAM-dependent_MTases_sf"/>
</dbReference>
<dbReference type="Pfam" id="PF13649">
    <property type="entry name" value="Methyltransf_25"/>
    <property type="match status" value="1"/>
</dbReference>
<keyword evidence="3" id="KW-1185">Reference proteome</keyword>
<feature type="domain" description="Methyltransferase" evidence="1">
    <location>
        <begin position="46"/>
        <end position="151"/>
    </location>
</feature>
<dbReference type="Gene3D" id="3.40.50.150">
    <property type="entry name" value="Vaccinia Virus protein VP39"/>
    <property type="match status" value="1"/>
</dbReference>
<evidence type="ECO:0000313" key="2">
    <source>
        <dbReference type="EMBL" id="ORA31192.1"/>
    </source>
</evidence>
<sequence length="257" mass="27765">MSGAESADVLLASWDEQQAAYIADRESRFRIMVELLELACGDRPVVVDLACGPGSLTKRVLDALPNARVLAVDHDPLLLDIATRALRPVYGDRLTVLDADLDRESWPVMVTEALGGSTPDAFVSTTALHWLMPDALLRVYSAAATLLASGGILLNGDHFRFDGRSQALGRLSAAHDEATQRRAHRAGAPNWDSWWQAARAQPGAAVLAAVRDERFAERPAPPSTAVDFHVSALAQAGFTEVGTVWQLLDDYVVLGMK</sequence>
<keyword evidence="2" id="KW-0808">Transferase</keyword>
<dbReference type="EMBL" id="MVHF01000033">
    <property type="protein sequence ID" value="ORA31192.1"/>
    <property type="molecule type" value="Genomic_DNA"/>
</dbReference>